<name>A0AAD6JEA3_9ROSI</name>
<evidence type="ECO:0000313" key="1">
    <source>
        <dbReference type="EMBL" id="KAJ6403083.1"/>
    </source>
</evidence>
<evidence type="ECO:0000313" key="2">
    <source>
        <dbReference type="Proteomes" id="UP001162972"/>
    </source>
</evidence>
<accession>A0AAD6JEA3</accession>
<gene>
    <name evidence="1" type="ORF">OIU84_015075</name>
</gene>
<keyword evidence="2" id="KW-1185">Reference proteome</keyword>
<dbReference type="AlphaFoldDB" id="A0AAD6JEA3"/>
<dbReference type="EMBL" id="JAPFFJ010000018">
    <property type="protein sequence ID" value="KAJ6403083.1"/>
    <property type="molecule type" value="Genomic_DNA"/>
</dbReference>
<proteinExistence type="predicted"/>
<organism evidence="1 2">
    <name type="scientific">Salix udensis</name>
    <dbReference type="NCBI Taxonomy" id="889485"/>
    <lineage>
        <taxon>Eukaryota</taxon>
        <taxon>Viridiplantae</taxon>
        <taxon>Streptophyta</taxon>
        <taxon>Embryophyta</taxon>
        <taxon>Tracheophyta</taxon>
        <taxon>Spermatophyta</taxon>
        <taxon>Magnoliopsida</taxon>
        <taxon>eudicotyledons</taxon>
        <taxon>Gunneridae</taxon>
        <taxon>Pentapetalae</taxon>
        <taxon>rosids</taxon>
        <taxon>fabids</taxon>
        <taxon>Malpighiales</taxon>
        <taxon>Salicaceae</taxon>
        <taxon>Saliceae</taxon>
        <taxon>Salix</taxon>
    </lineage>
</organism>
<dbReference type="Proteomes" id="UP001162972">
    <property type="component" value="Chromosome 4"/>
</dbReference>
<protein>
    <submittedName>
        <fullName evidence="1">Uncharacterized protein</fullName>
    </submittedName>
</protein>
<comment type="caution">
    <text evidence="1">The sequence shown here is derived from an EMBL/GenBank/DDBJ whole genome shotgun (WGS) entry which is preliminary data.</text>
</comment>
<sequence>MLSVSCLQSCNYICKIWTSLSSSPLLSFTIHTMKGCLKPFLPRFLLGLALSKAFASSGSSSFTKIFAALGLARRSFATR</sequence>
<reference evidence="1 2" key="1">
    <citation type="journal article" date="2023" name="Int. J. Mol. Sci.">
        <title>De Novo Assembly and Annotation of 11 Diverse Shrub Willow (Salix) Genomes Reveals Novel Gene Organization in Sex-Linked Regions.</title>
        <authorList>
            <person name="Hyden B."/>
            <person name="Feng K."/>
            <person name="Yates T.B."/>
            <person name="Jawdy S."/>
            <person name="Cereghino C."/>
            <person name="Smart L.B."/>
            <person name="Muchero W."/>
        </authorList>
    </citation>
    <scope>NUCLEOTIDE SEQUENCE [LARGE SCALE GENOMIC DNA]</scope>
    <source>
        <tissue evidence="1">Shoot tip</tissue>
    </source>
</reference>